<keyword evidence="3" id="KW-1185">Reference proteome</keyword>
<keyword evidence="1" id="KW-0812">Transmembrane</keyword>
<organism evidence="2 3">
    <name type="scientific">Pseudomonas schmalbachii</name>
    <dbReference type="NCBI Taxonomy" id="2816993"/>
    <lineage>
        <taxon>Bacteria</taxon>
        <taxon>Pseudomonadati</taxon>
        <taxon>Pseudomonadota</taxon>
        <taxon>Gammaproteobacteria</taxon>
        <taxon>Pseudomonadales</taxon>
        <taxon>Pseudomonadaceae</taxon>
        <taxon>Pseudomonas</taxon>
    </lineage>
</organism>
<name>A0ABS3TIX0_9PSED</name>
<gene>
    <name evidence="2" type="ORF">JFY56_00035</name>
</gene>
<accession>A0ABS3TIX0</accession>
<dbReference type="EMBL" id="JAELYA010000001">
    <property type="protein sequence ID" value="MBO3273610.1"/>
    <property type="molecule type" value="Genomic_DNA"/>
</dbReference>
<evidence type="ECO:0000313" key="3">
    <source>
        <dbReference type="Proteomes" id="UP000669060"/>
    </source>
</evidence>
<feature type="transmembrane region" description="Helical" evidence="1">
    <location>
        <begin position="6"/>
        <end position="25"/>
    </location>
</feature>
<dbReference type="Proteomes" id="UP000669060">
    <property type="component" value="Unassembled WGS sequence"/>
</dbReference>
<sequence>MTESIFAWAPLGLFILLYIVSNYFMTKKYSSLVEESIEVARENTEVIRELTRELEKIQKYKD</sequence>
<keyword evidence="1" id="KW-1133">Transmembrane helix</keyword>
<evidence type="ECO:0000256" key="1">
    <source>
        <dbReference type="SAM" id="Phobius"/>
    </source>
</evidence>
<dbReference type="RefSeq" id="WP_208311446.1">
    <property type="nucleotide sequence ID" value="NZ_JAELYA010000001.1"/>
</dbReference>
<reference evidence="2 3" key="1">
    <citation type="submission" date="2020-12" db="EMBL/GenBank/DDBJ databases">
        <title>Pseudomonas schmalbachii sp. nov. isolated from millipede gut.</title>
        <authorList>
            <person name="Shelomi M."/>
        </authorList>
    </citation>
    <scope>NUCLEOTIDE SEQUENCE [LARGE SCALE GENOMIC DNA]</scope>
    <source>
        <strain evidence="2 3">Milli4</strain>
    </source>
</reference>
<evidence type="ECO:0000313" key="2">
    <source>
        <dbReference type="EMBL" id="MBO3273610.1"/>
    </source>
</evidence>
<protein>
    <submittedName>
        <fullName evidence="2">Uncharacterized protein</fullName>
    </submittedName>
</protein>
<comment type="caution">
    <text evidence="2">The sequence shown here is derived from an EMBL/GenBank/DDBJ whole genome shotgun (WGS) entry which is preliminary data.</text>
</comment>
<keyword evidence="1" id="KW-0472">Membrane</keyword>
<proteinExistence type="predicted"/>